<keyword evidence="4" id="KW-1185">Reference proteome</keyword>
<dbReference type="KEGG" id="bze:COCCADRAFT_86684"/>
<dbReference type="GeneID" id="19152210"/>
<evidence type="ECO:0000256" key="2">
    <source>
        <dbReference type="SAM" id="SignalP"/>
    </source>
</evidence>
<evidence type="ECO:0000313" key="4">
    <source>
        <dbReference type="Proteomes" id="UP000053841"/>
    </source>
</evidence>
<dbReference type="AlphaFoldDB" id="W6Z060"/>
<dbReference type="Proteomes" id="UP000053841">
    <property type="component" value="Unassembled WGS sequence"/>
</dbReference>
<keyword evidence="2" id="KW-0732">Signal</keyword>
<evidence type="ECO:0000256" key="1">
    <source>
        <dbReference type="SAM" id="MobiDB-lite"/>
    </source>
</evidence>
<gene>
    <name evidence="3" type="ORF">COCCADRAFT_86684</name>
</gene>
<dbReference type="EMBL" id="KI964555">
    <property type="protein sequence ID" value="EUC37066.1"/>
    <property type="molecule type" value="Genomic_DNA"/>
</dbReference>
<proteinExistence type="predicted"/>
<organism evidence="3 4">
    <name type="scientific">Cochliobolus carbonum (strain 26-R-13)</name>
    <name type="common">Maize leaf spot fungus</name>
    <name type="synonym">Bipolaris zeicola</name>
    <dbReference type="NCBI Taxonomy" id="930089"/>
    <lineage>
        <taxon>Eukaryota</taxon>
        <taxon>Fungi</taxon>
        <taxon>Dikarya</taxon>
        <taxon>Ascomycota</taxon>
        <taxon>Pezizomycotina</taxon>
        <taxon>Dothideomycetes</taxon>
        <taxon>Pleosporomycetidae</taxon>
        <taxon>Pleosporales</taxon>
        <taxon>Pleosporineae</taxon>
        <taxon>Pleosporaceae</taxon>
        <taxon>Bipolaris</taxon>
    </lineage>
</organism>
<feature type="compositionally biased region" description="Basic residues" evidence="1">
    <location>
        <begin position="68"/>
        <end position="88"/>
    </location>
</feature>
<feature type="chain" id="PRO_5004886299" evidence="2">
    <location>
        <begin position="23"/>
        <end position="149"/>
    </location>
</feature>
<feature type="signal peptide" evidence="2">
    <location>
        <begin position="1"/>
        <end position="22"/>
    </location>
</feature>
<feature type="compositionally biased region" description="Basic residues" evidence="1">
    <location>
        <begin position="105"/>
        <end position="114"/>
    </location>
</feature>
<sequence length="149" mass="17195">MILINAYSTILCCICLTPPSKCFSPLTHGPVYTFPTTSATLSQPSTLHLFLRYSSRNAPTHTSARVPTPKKKIERKRHQRLRNQHHAHILPFRTTRQPGVWEASKKKRPKRKERERKTYTHEKAKKCHSSSRLVLAPFFCSLDIPLAHD</sequence>
<evidence type="ECO:0000313" key="3">
    <source>
        <dbReference type="EMBL" id="EUC37066.1"/>
    </source>
</evidence>
<reference evidence="3 4" key="1">
    <citation type="journal article" date="2013" name="PLoS Genet.">
        <title>Comparative genome structure, secondary metabolite, and effector coding capacity across Cochliobolus pathogens.</title>
        <authorList>
            <person name="Condon B.J."/>
            <person name="Leng Y."/>
            <person name="Wu D."/>
            <person name="Bushley K.E."/>
            <person name="Ohm R.A."/>
            <person name="Otillar R."/>
            <person name="Martin J."/>
            <person name="Schackwitz W."/>
            <person name="Grimwood J."/>
            <person name="MohdZainudin N."/>
            <person name="Xue C."/>
            <person name="Wang R."/>
            <person name="Manning V.A."/>
            <person name="Dhillon B."/>
            <person name="Tu Z.J."/>
            <person name="Steffenson B.J."/>
            <person name="Salamov A."/>
            <person name="Sun H."/>
            <person name="Lowry S."/>
            <person name="LaButti K."/>
            <person name="Han J."/>
            <person name="Copeland A."/>
            <person name="Lindquist E."/>
            <person name="Barry K."/>
            <person name="Schmutz J."/>
            <person name="Baker S.E."/>
            <person name="Ciuffetti L.M."/>
            <person name="Grigoriev I.V."/>
            <person name="Zhong S."/>
            <person name="Turgeon B.G."/>
        </authorList>
    </citation>
    <scope>NUCLEOTIDE SEQUENCE [LARGE SCALE GENOMIC DNA]</scope>
    <source>
        <strain evidence="3 4">26-R-13</strain>
    </source>
</reference>
<name>W6Z060_COCC2</name>
<protein>
    <submittedName>
        <fullName evidence="3">Uncharacterized protein</fullName>
    </submittedName>
</protein>
<dbReference type="HOGENOM" id="CLU_1749324_0_0_1"/>
<accession>W6Z060</accession>
<dbReference type="RefSeq" id="XP_007708700.1">
    <property type="nucleotide sequence ID" value="XM_007710510.1"/>
</dbReference>
<feature type="region of interest" description="Disordered" evidence="1">
    <location>
        <begin position="59"/>
        <end position="125"/>
    </location>
</feature>